<dbReference type="AlphaFoldDB" id="A0A2G9G8Z6"/>
<accession>A0A2G9G8Z6</accession>
<organism evidence="2 3">
    <name type="scientific">Handroanthus impetiginosus</name>
    <dbReference type="NCBI Taxonomy" id="429701"/>
    <lineage>
        <taxon>Eukaryota</taxon>
        <taxon>Viridiplantae</taxon>
        <taxon>Streptophyta</taxon>
        <taxon>Embryophyta</taxon>
        <taxon>Tracheophyta</taxon>
        <taxon>Spermatophyta</taxon>
        <taxon>Magnoliopsida</taxon>
        <taxon>eudicotyledons</taxon>
        <taxon>Gunneridae</taxon>
        <taxon>Pentapetalae</taxon>
        <taxon>asterids</taxon>
        <taxon>lamiids</taxon>
        <taxon>Lamiales</taxon>
        <taxon>Bignoniaceae</taxon>
        <taxon>Crescentiina</taxon>
        <taxon>Tabebuia alliance</taxon>
        <taxon>Handroanthus</taxon>
    </lineage>
</organism>
<dbReference type="Proteomes" id="UP000231279">
    <property type="component" value="Unassembled WGS sequence"/>
</dbReference>
<feature type="region of interest" description="Disordered" evidence="1">
    <location>
        <begin position="1"/>
        <end position="66"/>
    </location>
</feature>
<gene>
    <name evidence="2" type="ORF">CDL12_25740</name>
</gene>
<name>A0A2G9G8Z6_9LAMI</name>
<evidence type="ECO:0000256" key="1">
    <source>
        <dbReference type="SAM" id="MobiDB-lite"/>
    </source>
</evidence>
<protein>
    <submittedName>
        <fullName evidence="2">Uncharacterized protein</fullName>
    </submittedName>
</protein>
<reference evidence="3" key="1">
    <citation type="journal article" date="2018" name="Gigascience">
        <title>Genome assembly of the Pink Ipe (Handroanthus impetiginosus, Bignoniaceae), a highly valued, ecologically keystone Neotropical timber forest tree.</title>
        <authorList>
            <person name="Silva-Junior O.B."/>
            <person name="Grattapaglia D."/>
            <person name="Novaes E."/>
            <person name="Collevatti R.G."/>
        </authorList>
    </citation>
    <scope>NUCLEOTIDE SEQUENCE [LARGE SCALE GENOMIC DNA]</scope>
    <source>
        <strain evidence="3">cv. UFG-1</strain>
    </source>
</reference>
<feature type="compositionally biased region" description="Basic and acidic residues" evidence="1">
    <location>
        <begin position="18"/>
        <end position="43"/>
    </location>
</feature>
<evidence type="ECO:0000313" key="3">
    <source>
        <dbReference type="Proteomes" id="UP000231279"/>
    </source>
</evidence>
<keyword evidence="3" id="KW-1185">Reference proteome</keyword>
<sequence length="110" mass="13331">MRRWMKKDEKENDENEEGKEKEGEKEEERKDSDDDEERDHNTDNEYNNMNEKNQTKHRASQVSCHHEVEMNKKLEAISRKLNFGQDNYKAVRTLPSIVDYMQNRDELIKK</sequence>
<comment type="caution">
    <text evidence="2">The sequence shown here is derived from an EMBL/GenBank/DDBJ whole genome shotgun (WGS) entry which is preliminary data.</text>
</comment>
<proteinExistence type="predicted"/>
<dbReference type="EMBL" id="NKXS01006268">
    <property type="protein sequence ID" value="PIN01751.1"/>
    <property type="molecule type" value="Genomic_DNA"/>
</dbReference>
<feature type="compositionally biased region" description="Basic and acidic residues" evidence="1">
    <location>
        <begin position="1"/>
        <end position="10"/>
    </location>
</feature>
<evidence type="ECO:0000313" key="2">
    <source>
        <dbReference type="EMBL" id="PIN01751.1"/>
    </source>
</evidence>